<dbReference type="PANTHER" id="PTHR31920:SF135">
    <property type="entry name" value="B3 DOMAIN-CONTAINING PROTEIN OS03G0621600-RELATED"/>
    <property type="match status" value="1"/>
</dbReference>
<dbReference type="EMBL" id="JAUUTY010000001">
    <property type="protein sequence ID" value="KAK1692717.1"/>
    <property type="molecule type" value="Genomic_DNA"/>
</dbReference>
<dbReference type="PANTHER" id="PTHR31920">
    <property type="entry name" value="B3 DOMAIN-CONTAINING"/>
    <property type="match status" value="1"/>
</dbReference>
<evidence type="ECO:0000256" key="6">
    <source>
        <dbReference type="SAM" id="MobiDB-lite"/>
    </source>
</evidence>
<evidence type="ECO:0008006" key="9">
    <source>
        <dbReference type="Google" id="ProtNLM"/>
    </source>
</evidence>
<evidence type="ECO:0000256" key="5">
    <source>
        <dbReference type="ARBA" id="ARBA00023242"/>
    </source>
</evidence>
<keyword evidence="8" id="KW-1185">Reference proteome</keyword>
<evidence type="ECO:0000256" key="2">
    <source>
        <dbReference type="ARBA" id="ARBA00023015"/>
    </source>
</evidence>
<comment type="caution">
    <text evidence="7">The sequence shown here is derived from an EMBL/GenBank/DDBJ whole genome shotgun (WGS) entry which is preliminary data.</text>
</comment>
<keyword evidence="5" id="KW-0539">Nucleus</keyword>
<comment type="subcellular location">
    <subcellularLocation>
        <location evidence="1">Nucleus</location>
    </subcellularLocation>
</comment>
<dbReference type="InterPro" id="IPR050655">
    <property type="entry name" value="Plant_B3_domain"/>
</dbReference>
<name>A0AAD8X3C2_LOLMU</name>
<keyword evidence="2" id="KW-0805">Transcription regulation</keyword>
<feature type="compositionally biased region" description="Basic and acidic residues" evidence="6">
    <location>
        <begin position="107"/>
        <end position="170"/>
    </location>
</feature>
<dbReference type="Proteomes" id="UP001231189">
    <property type="component" value="Unassembled WGS sequence"/>
</dbReference>
<organism evidence="7 8">
    <name type="scientific">Lolium multiflorum</name>
    <name type="common">Italian ryegrass</name>
    <name type="synonym">Lolium perenne subsp. multiflorum</name>
    <dbReference type="NCBI Taxonomy" id="4521"/>
    <lineage>
        <taxon>Eukaryota</taxon>
        <taxon>Viridiplantae</taxon>
        <taxon>Streptophyta</taxon>
        <taxon>Embryophyta</taxon>
        <taxon>Tracheophyta</taxon>
        <taxon>Spermatophyta</taxon>
        <taxon>Magnoliopsida</taxon>
        <taxon>Liliopsida</taxon>
        <taxon>Poales</taxon>
        <taxon>Poaceae</taxon>
        <taxon>BOP clade</taxon>
        <taxon>Pooideae</taxon>
        <taxon>Poodae</taxon>
        <taxon>Poeae</taxon>
        <taxon>Poeae Chloroplast Group 2 (Poeae type)</taxon>
        <taxon>Loliodinae</taxon>
        <taxon>Loliinae</taxon>
        <taxon>Lolium</taxon>
    </lineage>
</organism>
<dbReference type="Gene3D" id="2.40.330.10">
    <property type="entry name" value="DNA-binding pseudobarrel domain"/>
    <property type="match status" value="2"/>
</dbReference>
<dbReference type="SUPFAM" id="SSF101936">
    <property type="entry name" value="DNA-binding pseudobarrel domain"/>
    <property type="match status" value="2"/>
</dbReference>
<keyword evidence="4" id="KW-0804">Transcription</keyword>
<evidence type="ECO:0000313" key="8">
    <source>
        <dbReference type="Proteomes" id="UP001231189"/>
    </source>
</evidence>
<feature type="region of interest" description="Disordered" evidence="6">
    <location>
        <begin position="102"/>
        <end position="170"/>
    </location>
</feature>
<dbReference type="AlphaFoldDB" id="A0AAD8X3C2"/>
<evidence type="ECO:0000256" key="4">
    <source>
        <dbReference type="ARBA" id="ARBA00023163"/>
    </source>
</evidence>
<dbReference type="InterPro" id="IPR015300">
    <property type="entry name" value="DNA-bd_pseudobarrel_sf"/>
</dbReference>
<evidence type="ECO:0000313" key="7">
    <source>
        <dbReference type="EMBL" id="KAK1692717.1"/>
    </source>
</evidence>
<evidence type="ECO:0000256" key="1">
    <source>
        <dbReference type="ARBA" id="ARBA00004123"/>
    </source>
</evidence>
<proteinExistence type="predicted"/>
<protein>
    <recommendedName>
        <fullName evidence="9">TF-B3 domain-containing protein</fullName>
    </recommendedName>
</protein>
<gene>
    <name evidence="7" type="ORF">QYE76_009414</name>
</gene>
<dbReference type="GO" id="GO:0003677">
    <property type="term" value="F:DNA binding"/>
    <property type="evidence" value="ECO:0007669"/>
    <property type="project" value="UniProtKB-KW"/>
</dbReference>
<accession>A0AAD8X3C2</accession>
<keyword evidence="3" id="KW-0238">DNA-binding</keyword>
<dbReference type="InterPro" id="IPR003340">
    <property type="entry name" value="B3_DNA-bd"/>
</dbReference>
<evidence type="ECO:0000256" key="3">
    <source>
        <dbReference type="ARBA" id="ARBA00023125"/>
    </source>
</evidence>
<dbReference type="GO" id="GO:0005634">
    <property type="term" value="C:nucleus"/>
    <property type="evidence" value="ECO:0007669"/>
    <property type="project" value="UniProtKB-SubCell"/>
</dbReference>
<dbReference type="CDD" id="cd10017">
    <property type="entry name" value="B3_DNA"/>
    <property type="match status" value="1"/>
</dbReference>
<reference evidence="7" key="1">
    <citation type="submission" date="2023-07" db="EMBL/GenBank/DDBJ databases">
        <title>A chromosome-level genome assembly of Lolium multiflorum.</title>
        <authorList>
            <person name="Chen Y."/>
            <person name="Copetti D."/>
            <person name="Kolliker R."/>
            <person name="Studer B."/>
        </authorList>
    </citation>
    <scope>NUCLEOTIDE SEQUENCE</scope>
    <source>
        <strain evidence="7">02402/16</strain>
        <tissue evidence="7">Leaf</tissue>
    </source>
</reference>
<sequence>MVDTRWCVTYTTFVNSRKKAKHKGSMVLRADVSRIVLYDQDDHVVDVRPLHAGELIYHGSVIHLPSHIVDVGERITPSRGINRQLFPSNKVDIDERIRPSRVTNRQTIEKDSYHKEIPLLKDNRDNEKRLGEDNKYKKKRLGEDNRDNEKRLGEDNKYKKKRLGDDNRDRDDVDEAVNIASTEVFAYMKNEQIPAHDQEEDEYIFSDDEDYIPAHEEDDEEDEYIPADEEDDYISDDDDDYIPVDYDDDFIHVDSDDEKKKITVRGEESFDRQCIFGNEVEMNYQQTMQLKSYVEELAKKPEKEYFDGYQRPFVKRYVCRLTKSMVKSDGEMEFSQVYTKSQLLKFIMTQNAMRRGVPVKAEVVGVVVNCTEGCLGSAVDKYCFMYLDASGMAKMTEGWPRVVKGFSLKEGDIWMFTFDDERGLLPMKKRDKFGAWLRITMMKLQMEMDCVVCGSMGNHCQERRETLSSFRCYLGSRFDEFMTVPCFVRRQFNNLVGNIFFVATSDEVKYKFHVKKGSSKTRVFGSGYQKFLRDYNLKVGDCIMFGFDNAPELFGIFAEGPDGTEKHRIDVVHTKGVMLTTAQTLKKEKLLRERGLGLGVIFVHTFTNTDLKGNGLNVPCSFRERLNKFTKNWLVARTPNFHKYDLFLRKDRLRTYICGPYWKSLIRAYDIEVGDVVHFEYNKDSLDGLSNLFNVTVYKNKIEKAVVEETVLGDMPSSIRSILYRTVFTDINSVTEQEMAAILFGIYKDVYVTEHEFYELKHQKNFWVHKMDEDNQEFEALYMPSEAVDGYRYPVSGKANLSRNGQPLEGEEEDFIDCTYKIEWDLGHVCFQNGWTDFVAAAHIGVDSTVLIKIYPMQEYISFNFVEIIN</sequence>